<sequence>MIRKGMLVIIGLLAGSVTLFAQQQKKVVFVIADGIPADVIESVATPHMDAIARAGRYTRAYVGGGKGTYSETPTISAVGYNSLLTGTWANKHNVWDNDIAAPNYHYPTIFRLLKDQYPQKKIAVFSSWLDNRTKLVGDGLPETGQIHVDISADGFEHDTLKFPKNGPVHRMHLIDEQVVDKATQSIRQQAPDLSWIYLEYTDDMGHGYGDSPKFYEAVEMLDRQMGRVWEAIRYRQNRFKEDWMIVITTDHGRSEANGKGHGGQTPRQRSTWMITNNPALNTYADEAVPGVVDIFPTIARYMNIKVPLAVERELDGVAMIGKVSLADMQVNYFQHKLDITWTPVDAAEQGTVKVWISTTNQTKTGGTDAYKLAGEIPLRQKHVTIDVKDQPAAFYKVVLESANNTLNRWVVLDEKK</sequence>
<comment type="caution">
    <text evidence="1">The sequence shown here is derived from an EMBL/GenBank/DDBJ whole genome shotgun (WGS) entry which is preliminary data.</text>
</comment>
<evidence type="ECO:0000313" key="1">
    <source>
        <dbReference type="EMBL" id="MCD2423785.1"/>
    </source>
</evidence>
<dbReference type="SUPFAM" id="SSF53649">
    <property type="entry name" value="Alkaline phosphatase-like"/>
    <property type="match status" value="1"/>
</dbReference>
<dbReference type="RefSeq" id="WP_231005043.1">
    <property type="nucleotide sequence ID" value="NZ_JAJNEC010000005.1"/>
</dbReference>
<dbReference type="PANTHER" id="PTHR10151">
    <property type="entry name" value="ECTONUCLEOTIDE PYROPHOSPHATASE/PHOSPHODIESTERASE"/>
    <property type="match status" value="1"/>
</dbReference>
<dbReference type="Pfam" id="PF01663">
    <property type="entry name" value="Phosphodiest"/>
    <property type="match status" value="1"/>
</dbReference>
<dbReference type="Proteomes" id="UP001199816">
    <property type="component" value="Unassembled WGS sequence"/>
</dbReference>
<name>A0ABS8PRR7_9BACT</name>
<dbReference type="PANTHER" id="PTHR10151:SF120">
    <property type="entry name" value="BIS(5'-ADENOSYL)-TRIPHOSPHATASE"/>
    <property type="match status" value="1"/>
</dbReference>
<dbReference type="InterPro" id="IPR017850">
    <property type="entry name" value="Alkaline_phosphatase_core_sf"/>
</dbReference>
<reference evidence="1 2" key="1">
    <citation type="submission" date="2021-11" db="EMBL/GenBank/DDBJ databases">
        <title>Genomic of Niabella pedocola.</title>
        <authorList>
            <person name="Wu T."/>
        </authorList>
    </citation>
    <scope>NUCLEOTIDE SEQUENCE [LARGE SCALE GENOMIC DNA]</scope>
    <source>
        <strain evidence="1 2">JCM 31011</strain>
    </source>
</reference>
<dbReference type="Gene3D" id="3.40.720.10">
    <property type="entry name" value="Alkaline Phosphatase, subunit A"/>
    <property type="match status" value="1"/>
</dbReference>
<dbReference type="InterPro" id="IPR002591">
    <property type="entry name" value="Phosphodiest/P_Trfase"/>
</dbReference>
<proteinExistence type="predicted"/>
<keyword evidence="2" id="KW-1185">Reference proteome</keyword>
<accession>A0ABS8PRR7</accession>
<evidence type="ECO:0000313" key="2">
    <source>
        <dbReference type="Proteomes" id="UP001199816"/>
    </source>
</evidence>
<gene>
    <name evidence="1" type="ORF">LQ567_13500</name>
</gene>
<dbReference type="EMBL" id="JAJNEC010000005">
    <property type="protein sequence ID" value="MCD2423785.1"/>
    <property type="molecule type" value="Genomic_DNA"/>
</dbReference>
<organism evidence="1 2">
    <name type="scientific">Niabella pedocola</name>
    <dbReference type="NCBI Taxonomy" id="1752077"/>
    <lineage>
        <taxon>Bacteria</taxon>
        <taxon>Pseudomonadati</taxon>
        <taxon>Bacteroidota</taxon>
        <taxon>Chitinophagia</taxon>
        <taxon>Chitinophagales</taxon>
        <taxon>Chitinophagaceae</taxon>
        <taxon>Niabella</taxon>
    </lineage>
</organism>
<protein>
    <submittedName>
        <fullName evidence="1">Alkaline phosphatase family protein</fullName>
    </submittedName>
</protein>